<dbReference type="GO" id="GO:0031125">
    <property type="term" value="P:rRNA 3'-end processing"/>
    <property type="evidence" value="ECO:0007669"/>
    <property type="project" value="TreeGrafter"/>
</dbReference>
<evidence type="ECO:0000313" key="5">
    <source>
        <dbReference type="Proteomes" id="UP000740329"/>
    </source>
</evidence>
<dbReference type="EC" id="3.1.4.56" evidence="4"/>
<accession>A0A8J7RF72</accession>
<feature type="compositionally biased region" description="Basic and acidic residues" evidence="2">
    <location>
        <begin position="129"/>
        <end position="140"/>
    </location>
</feature>
<organism evidence="4 5">
    <name type="scientific">Methanococcus voltae</name>
    <dbReference type="NCBI Taxonomy" id="2188"/>
    <lineage>
        <taxon>Archaea</taxon>
        <taxon>Methanobacteriati</taxon>
        <taxon>Methanobacteriota</taxon>
        <taxon>Methanomada group</taxon>
        <taxon>Methanococci</taxon>
        <taxon>Methanococcales</taxon>
        <taxon>Methanococcaceae</taxon>
        <taxon>Methanococcus</taxon>
    </lineage>
</organism>
<dbReference type="InterPro" id="IPR050798">
    <property type="entry name" value="YhaM_exoribonuc/phosphodiest"/>
</dbReference>
<reference evidence="4" key="1">
    <citation type="submission" date="2021-03" db="EMBL/GenBank/DDBJ databases">
        <title>Genomic Encyclopedia of Type Strains, Phase IV (KMG-V): Genome sequencing to study the core and pangenomes of soil and plant-associated prokaryotes.</title>
        <authorList>
            <person name="Whitman W."/>
        </authorList>
    </citation>
    <scope>NUCLEOTIDE SEQUENCE</scope>
    <source>
        <strain evidence="4">C4</strain>
    </source>
</reference>
<feature type="compositionally biased region" description="Basic and acidic residues" evidence="2">
    <location>
        <begin position="286"/>
        <end position="302"/>
    </location>
</feature>
<proteinExistence type="predicted"/>
<feature type="region of interest" description="Disordered" evidence="2">
    <location>
        <begin position="129"/>
        <end position="152"/>
    </location>
</feature>
<dbReference type="NCBIfam" id="TIGR00277">
    <property type="entry name" value="HDIG"/>
    <property type="match status" value="1"/>
</dbReference>
<name>A0A8J7RF72_METVO</name>
<feature type="compositionally biased region" description="Low complexity" evidence="2">
    <location>
        <begin position="141"/>
        <end position="150"/>
    </location>
</feature>
<dbReference type="InterPro" id="IPR006675">
    <property type="entry name" value="HDIG_dom"/>
</dbReference>
<dbReference type="CDD" id="cd00077">
    <property type="entry name" value="HDc"/>
    <property type="match status" value="1"/>
</dbReference>
<dbReference type="InterPro" id="IPR006674">
    <property type="entry name" value="HD_domain"/>
</dbReference>
<evidence type="ECO:0000256" key="2">
    <source>
        <dbReference type="SAM" id="MobiDB-lite"/>
    </source>
</evidence>
<dbReference type="InterPro" id="IPR003607">
    <property type="entry name" value="HD/PDEase_dom"/>
</dbReference>
<feature type="domain" description="HD/PDEase" evidence="3">
    <location>
        <begin position="66"/>
        <end position="236"/>
    </location>
</feature>
<gene>
    <name evidence="4" type="ORF">J3E07_000150</name>
</gene>
<feature type="region of interest" description="Disordered" evidence="2">
    <location>
        <begin position="283"/>
        <end position="302"/>
    </location>
</feature>
<dbReference type="PANTHER" id="PTHR37294:SF1">
    <property type="entry name" value="3'-5' EXORIBONUCLEASE YHAM"/>
    <property type="match status" value="1"/>
</dbReference>
<evidence type="ECO:0000256" key="1">
    <source>
        <dbReference type="ARBA" id="ARBA00022801"/>
    </source>
</evidence>
<dbReference type="SMART" id="SM00471">
    <property type="entry name" value="HDc"/>
    <property type="match status" value="1"/>
</dbReference>
<dbReference type="EMBL" id="JAGGMV010000001">
    <property type="protein sequence ID" value="MBP2200752.1"/>
    <property type="molecule type" value="Genomic_DNA"/>
</dbReference>
<dbReference type="Pfam" id="PF01966">
    <property type="entry name" value="HD"/>
    <property type="match status" value="1"/>
</dbReference>
<dbReference type="GO" id="GO:0016787">
    <property type="term" value="F:hydrolase activity"/>
    <property type="evidence" value="ECO:0007669"/>
    <property type="project" value="UniProtKB-KW"/>
</dbReference>
<dbReference type="Proteomes" id="UP000740329">
    <property type="component" value="Unassembled WGS sequence"/>
</dbReference>
<dbReference type="Gene3D" id="1.10.3210.10">
    <property type="entry name" value="Hypothetical protein af1432"/>
    <property type="match status" value="1"/>
</dbReference>
<evidence type="ECO:0000313" key="4">
    <source>
        <dbReference type="EMBL" id="MBP2200752.1"/>
    </source>
</evidence>
<keyword evidence="1 4" id="KW-0378">Hydrolase</keyword>
<comment type="caution">
    <text evidence="4">The sequence shown here is derived from an EMBL/GenBank/DDBJ whole genome shotgun (WGS) entry which is preliminary data.</text>
</comment>
<evidence type="ECO:0000259" key="3">
    <source>
        <dbReference type="SMART" id="SM00471"/>
    </source>
</evidence>
<dbReference type="OrthoDB" id="114744at2157"/>
<dbReference type="PANTHER" id="PTHR37294">
    <property type="entry name" value="3'-5' EXORIBONUCLEASE YHAM"/>
    <property type="match status" value="1"/>
</dbReference>
<sequence length="302" mass="35078">MINHKNNMDNLSIESLFDETKKIKDPELREKTIEFIKNPIPTHCEIENSNVSLEESPASVKRHHKYPKGLLEHTMAVTKLSYNIATALEDVYGLELDKDLIVSGALLHDIMKPQNYVLKEEIKEYKVRNTENNENKESNENKNNNYNNNCESEKPGYTIETKVIRRFDHISDFHLEHLTLAVSELYKRDFPLKLIKVVSSHHGDYGSSRPDSIEAWIIHLADNMDANLNDIAIRIGNSRARDLNIEDNKLYEKITPLKIYELRSHIGKENLIEYLKDLMELNPKNGNEDLNKNKDNNEKDKN</sequence>
<protein>
    <submittedName>
        <fullName evidence="4">7,8-dihydroneopterin 2',3'-cyclic phosphate phosphodiesterase</fullName>
        <ecNumber evidence="4">3.1.4.56</ecNumber>
    </submittedName>
</protein>
<dbReference type="AlphaFoldDB" id="A0A8J7RF72"/>
<dbReference type="SUPFAM" id="SSF109604">
    <property type="entry name" value="HD-domain/PDEase-like"/>
    <property type="match status" value="1"/>
</dbReference>
<dbReference type="RefSeq" id="WP_209590132.1">
    <property type="nucleotide sequence ID" value="NZ_JAGGMV010000001.1"/>
</dbReference>